<dbReference type="InterPro" id="IPR000330">
    <property type="entry name" value="SNF2_N"/>
</dbReference>
<dbReference type="GO" id="GO:0004386">
    <property type="term" value="F:helicase activity"/>
    <property type="evidence" value="ECO:0007669"/>
    <property type="project" value="UniProtKB-KW"/>
</dbReference>
<feature type="compositionally biased region" description="Basic residues" evidence="9">
    <location>
        <begin position="218"/>
        <end position="229"/>
    </location>
</feature>
<evidence type="ECO:0000256" key="8">
    <source>
        <dbReference type="ARBA" id="ARBA00023242"/>
    </source>
</evidence>
<feature type="region of interest" description="Disordered" evidence="9">
    <location>
        <begin position="217"/>
        <end position="258"/>
    </location>
</feature>
<evidence type="ECO:0000256" key="9">
    <source>
        <dbReference type="SAM" id="MobiDB-lite"/>
    </source>
</evidence>
<dbReference type="GeneID" id="16071803"/>
<dbReference type="GO" id="GO:0017025">
    <property type="term" value="F:TBP-class protein binding"/>
    <property type="evidence" value="ECO:0007669"/>
    <property type="project" value="InterPro"/>
</dbReference>
<dbReference type="InterPro" id="IPR014001">
    <property type="entry name" value="Helicase_ATP-bd"/>
</dbReference>
<dbReference type="KEGG" id="sre:PTSG_08218"/>
<dbReference type="FunCoup" id="F2UIC1">
    <property type="interactions" value="2090"/>
</dbReference>
<dbReference type="Gene3D" id="1.25.10.10">
    <property type="entry name" value="Leucine-rich Repeat Variant"/>
    <property type="match status" value="2"/>
</dbReference>
<dbReference type="SMART" id="SM00487">
    <property type="entry name" value="DEXDc"/>
    <property type="match status" value="1"/>
</dbReference>
<dbReference type="Pfam" id="PF12054">
    <property type="entry name" value="DUF3535"/>
    <property type="match status" value="1"/>
</dbReference>
<dbReference type="InterPro" id="IPR016024">
    <property type="entry name" value="ARM-type_fold"/>
</dbReference>
<dbReference type="PANTHER" id="PTHR36498">
    <property type="entry name" value="TATA-BINDING PROTEIN-ASSOCIATED FACTOR 172"/>
    <property type="match status" value="1"/>
</dbReference>
<gene>
    <name evidence="12" type="ORF">PTSG_08218</name>
</gene>
<dbReference type="InParanoid" id="F2UIC1"/>
<dbReference type="RefSeq" id="XP_004991242.1">
    <property type="nucleotide sequence ID" value="XM_004991185.1"/>
</dbReference>
<keyword evidence="2" id="KW-0677">Repeat</keyword>
<evidence type="ECO:0000256" key="3">
    <source>
        <dbReference type="ARBA" id="ARBA00022741"/>
    </source>
</evidence>
<feature type="compositionally biased region" description="Low complexity" evidence="9">
    <location>
        <begin position="239"/>
        <end position="253"/>
    </location>
</feature>
<evidence type="ECO:0000256" key="6">
    <source>
        <dbReference type="ARBA" id="ARBA00022840"/>
    </source>
</evidence>
<proteinExistence type="predicted"/>
<keyword evidence="13" id="KW-1185">Reference proteome</keyword>
<sequence length="1863" mass="204603">MGKTRLDRLLVLLDTGSTRAHREMAAKEIGALVRLHPHDLQQLMCRVHNFLRSKSFETRVAAGMAFRSIADNVNQWEPKLADKDDAGAEEQAHVLEGFERMLSFETFDLEFILEHGPRLLGSSGLEYLEDDELKHLSPRQRLIRQRENLTKQLRQSMGGSGDDVGGGGGGVKVEDLVSEEDLMAQPTKRAKVEPKDAAASQRVADSLRGLSARQINAMKRKKKQQKKAPKQSVYTGRDASASSASSSSKSSKAMLTEQADKDKVVVETKIDADAVFANADEWPFQARCEEMCNDLFDPDWGIRHGAAVGLRELISRHGATAGIIQHSDTAATQSRHNSRWLEDMAIRLICVLALDRFGDFSSTQAVAPVREMAAQALGAVVKHMSAASVRRVLMLLLRLEQQHDWEVRHGGLLGVKYFAAVRDDLVVSLLPDLLPVMLQGLQERDVDDVRAAAADTMIPMADHVVAHAPDTIKTIVTLLWDALPELDDLSASAGSILKLLARLLNHLTAQNPESISHTHTGGVALEDLMNRLWAFFRHPRTAIRTTVLHATREIVEAAARASVQSFFEVVLPHALVHTFQNLLLEDDGDVLEASKGVWMACLTHATPAQVAKALPNTQLLNFFRLLMTAQNTPITKAYLVRAGHGGGGGGGGVIVTSADGSSVVSDGGPENIYLAGDQPLSHDEYVLMRARYSAAAALGQLTAKWTCTGEMPKTLANLTFQMLQADARKKGTAPSSVRRLLGGVIVTSWATHARTTFADSDKTAIPDAIPDTMLTVLKEDSLYLEMTKLISRVQRACLELIDLYSRCGVPFEEVSKIDTATEFSFDRAMAFQEQTLPVWRTLLPTPDAGIDQRRAREAELSELLSAITAEFTISTMRVRSSLAAGVIATGRLPDKITALVKPLLESLSKEELPFLQQQSAAALARLIRLSIHNSPAACSKICGRVIKWLFADRTYCPTAAHDSRVVAAEGVLTLMHMEDEEQRVQAALARKKKSRRAEVEDVDEIAAAAIGADDDSDDSSAQEQQRATIQRMGAELALSATIYAFGADTLVQLPFLLESPRATLASVLAPRRAPEGTAAPVPEDLSAPSTEEATAVTEALVTLQAILPRLPETLKEEVLSFLPDILTATRYPSVGVRFAAAHTLAAMAAVEHLRVRVLVAVIDTVLPFLGDTKHVLRRQGAAEVCHVLTHTLDLDIIPFLIILVIPIMGRMSDFDASVRKLVANTFGTLVRLMPLESGRPDPADMPAALVAMKAKQRSFLEQLMDISKLERYALPVRIRATLRSYQQTGLDWMMFLNKYQLHGILCDDMGLGKTLQSICVMAADHHERAEKFAQTKQADCQHLPSLVVCPSILTTHWRTEIHKFCDSLRPIVYAGPRASRTRMRDTLADHDVVIMSYEMLRNDIEFLQTLHVNYCILDEGHIIRNAKSKIAQAAKAIQSNHRLILSGTPIQNNALELWSLFDFLMPGFLGTAQQFKAQYSKPILAARDAKASKSDQERGALALEALHRQVLPFLLRRVKEDVLDDLPPKIIQDYLCDLSGVQRRMYESFGQTSQAQAAKDVVRAGHDSGDRKGGKHIFQALNFLKRVCSHPLMVKADDVDAKVRAHIAQHGINLHDVHHATKLAALHQLLSDCSIGVSADATAAAASSHRALIFATHKQLLSLVARDLFDRHMPALTYRRLDGDTPTHMRAEVVAEFNDDPTVDVLLLTTSVGGLGLNLTGADTVIFLEHDWNPMKDLQAMDRAHRIGQGRTVNVYRLITRNTLEEKIMNLQRFKLNMANTIVSKDNSSLASMGTDQVLDLFTLSEKPQEGEGGAEGEDGTAAASGGGSSSSGLRAILEEAEKLDEDVDYSDYNVDAFMKKMH</sequence>
<dbReference type="InterPro" id="IPR038718">
    <property type="entry name" value="SNF2-like_sf"/>
</dbReference>
<dbReference type="InterPro" id="IPR027417">
    <property type="entry name" value="P-loop_NTPase"/>
</dbReference>
<dbReference type="Gene3D" id="3.40.50.10810">
    <property type="entry name" value="Tandem AAA-ATPase domain"/>
    <property type="match status" value="1"/>
</dbReference>
<evidence type="ECO:0000259" key="11">
    <source>
        <dbReference type="PROSITE" id="PS51194"/>
    </source>
</evidence>
<feature type="region of interest" description="Disordered" evidence="9">
    <location>
        <begin position="1808"/>
        <end position="1838"/>
    </location>
</feature>
<feature type="region of interest" description="Disordered" evidence="9">
    <location>
        <begin position="153"/>
        <end position="172"/>
    </location>
</feature>
<dbReference type="SUPFAM" id="SSF52540">
    <property type="entry name" value="P-loop containing nucleoside triphosphate hydrolases"/>
    <property type="match status" value="2"/>
</dbReference>
<dbReference type="GO" id="GO:0016887">
    <property type="term" value="F:ATP hydrolysis activity"/>
    <property type="evidence" value="ECO:0007669"/>
    <property type="project" value="InterPro"/>
</dbReference>
<evidence type="ECO:0000256" key="1">
    <source>
        <dbReference type="ARBA" id="ARBA00004123"/>
    </source>
</evidence>
<dbReference type="eggNOG" id="KOG0392">
    <property type="taxonomic scope" value="Eukaryota"/>
</dbReference>
<keyword evidence="6" id="KW-0067">ATP-binding</keyword>
<keyword evidence="3" id="KW-0547">Nucleotide-binding</keyword>
<dbReference type="InterPro" id="IPR001650">
    <property type="entry name" value="Helicase_C-like"/>
</dbReference>
<dbReference type="SUPFAM" id="SSF48371">
    <property type="entry name" value="ARM repeat"/>
    <property type="match status" value="1"/>
</dbReference>
<dbReference type="InterPro" id="IPR049730">
    <property type="entry name" value="SNF2/RAD54-like_C"/>
</dbReference>
<dbReference type="FunFam" id="3.40.50.300:FF:001793">
    <property type="entry name" value="TATA-binding protein-associated factor"/>
    <property type="match status" value="1"/>
</dbReference>
<feature type="compositionally biased region" description="Gly residues" evidence="9">
    <location>
        <begin position="158"/>
        <end position="171"/>
    </location>
</feature>
<keyword evidence="4" id="KW-0378">Hydrolase</keyword>
<keyword evidence="7" id="KW-0238">DNA-binding</keyword>
<dbReference type="CDD" id="cd17999">
    <property type="entry name" value="DEXHc_Mot1"/>
    <property type="match status" value="1"/>
</dbReference>
<dbReference type="InterPro" id="IPR044972">
    <property type="entry name" value="Mot1"/>
</dbReference>
<dbReference type="GO" id="GO:0005524">
    <property type="term" value="F:ATP binding"/>
    <property type="evidence" value="ECO:0007669"/>
    <property type="project" value="UniProtKB-KW"/>
</dbReference>
<feature type="domain" description="Helicase C-terminal" evidence="11">
    <location>
        <begin position="1638"/>
        <end position="1790"/>
    </location>
</feature>
<dbReference type="OMA" id="WYSDIAC"/>
<dbReference type="CDD" id="cd18793">
    <property type="entry name" value="SF2_C_SNF"/>
    <property type="match status" value="1"/>
</dbReference>
<name>F2UIC1_SALR5</name>
<dbReference type="Pfam" id="PF00176">
    <property type="entry name" value="SNF2-rel_dom"/>
    <property type="match status" value="1"/>
</dbReference>
<dbReference type="Gene3D" id="3.40.50.300">
    <property type="entry name" value="P-loop containing nucleotide triphosphate hydrolases"/>
    <property type="match status" value="1"/>
</dbReference>
<dbReference type="GO" id="GO:0003677">
    <property type="term" value="F:DNA binding"/>
    <property type="evidence" value="ECO:0007669"/>
    <property type="project" value="UniProtKB-KW"/>
</dbReference>
<comment type="subcellular location">
    <subcellularLocation>
        <location evidence="1">Nucleus</location>
    </subcellularLocation>
</comment>
<accession>F2UIC1</accession>
<dbReference type="InterPro" id="IPR011989">
    <property type="entry name" value="ARM-like"/>
</dbReference>
<dbReference type="InterPro" id="IPR044078">
    <property type="entry name" value="Mot1_ATP-bd"/>
</dbReference>
<dbReference type="Pfam" id="PF00271">
    <property type="entry name" value="Helicase_C"/>
    <property type="match status" value="1"/>
</dbReference>
<dbReference type="PANTHER" id="PTHR36498:SF1">
    <property type="entry name" value="TATA-BINDING PROTEIN-ASSOCIATED FACTOR 172"/>
    <property type="match status" value="1"/>
</dbReference>
<evidence type="ECO:0000313" key="12">
    <source>
        <dbReference type="EMBL" id="EGD76870.1"/>
    </source>
</evidence>
<evidence type="ECO:0000256" key="7">
    <source>
        <dbReference type="ARBA" id="ARBA00023125"/>
    </source>
</evidence>
<dbReference type="PROSITE" id="PS51192">
    <property type="entry name" value="HELICASE_ATP_BIND_1"/>
    <property type="match status" value="1"/>
</dbReference>
<evidence type="ECO:0000259" key="10">
    <source>
        <dbReference type="PROSITE" id="PS51192"/>
    </source>
</evidence>
<feature type="region of interest" description="Disordered" evidence="9">
    <location>
        <begin position="185"/>
        <end position="205"/>
    </location>
</feature>
<evidence type="ECO:0000313" key="13">
    <source>
        <dbReference type="Proteomes" id="UP000007799"/>
    </source>
</evidence>
<dbReference type="Proteomes" id="UP000007799">
    <property type="component" value="Unassembled WGS sequence"/>
</dbReference>
<dbReference type="SMART" id="SM00490">
    <property type="entry name" value="HELICc"/>
    <property type="match status" value="1"/>
</dbReference>
<protein>
    <submittedName>
        <fullName evidence="12">BTAF1 protein</fullName>
    </submittedName>
</protein>
<dbReference type="OrthoDB" id="10252227at2759"/>
<evidence type="ECO:0000256" key="5">
    <source>
        <dbReference type="ARBA" id="ARBA00022806"/>
    </source>
</evidence>
<keyword evidence="8" id="KW-0539">Nucleus</keyword>
<keyword evidence="5" id="KW-0347">Helicase</keyword>
<dbReference type="PROSITE" id="PS51194">
    <property type="entry name" value="HELICASE_CTER"/>
    <property type="match status" value="1"/>
</dbReference>
<evidence type="ECO:0000256" key="2">
    <source>
        <dbReference type="ARBA" id="ARBA00022737"/>
    </source>
</evidence>
<dbReference type="STRING" id="946362.F2UIC1"/>
<reference evidence="12" key="1">
    <citation type="submission" date="2009-08" db="EMBL/GenBank/DDBJ databases">
        <title>Annotation of Salpingoeca rosetta.</title>
        <authorList>
            <consortium name="The Broad Institute Genome Sequencing Platform"/>
            <person name="Russ C."/>
            <person name="Cuomo C."/>
            <person name="Burger G."/>
            <person name="Gray M.W."/>
            <person name="Holland P.W.H."/>
            <person name="King N."/>
            <person name="Lang F.B.F."/>
            <person name="Roger A.J."/>
            <person name="Ruiz-Trillo I."/>
            <person name="Young S.K."/>
            <person name="Zeng Q."/>
            <person name="Gargeya S."/>
            <person name="Alvarado L."/>
            <person name="Berlin A."/>
            <person name="Chapman S.B."/>
            <person name="Chen Z."/>
            <person name="Freedman E."/>
            <person name="Gellesch M."/>
            <person name="Goldberg J."/>
            <person name="Griggs A."/>
            <person name="Gujja S."/>
            <person name="Heilman E."/>
            <person name="Heiman D."/>
            <person name="Howarth C."/>
            <person name="Mehta T."/>
            <person name="Neiman D."/>
            <person name="Pearson M."/>
            <person name="Roberts A."/>
            <person name="Saif S."/>
            <person name="Shea T."/>
            <person name="Shenoy N."/>
            <person name="Sisk P."/>
            <person name="Stolte C."/>
            <person name="Sykes S."/>
            <person name="White J."/>
            <person name="Yandava C."/>
            <person name="Haas B."/>
            <person name="Nusbaum C."/>
            <person name="Birren B."/>
        </authorList>
    </citation>
    <scope>NUCLEOTIDE SEQUENCE [LARGE SCALE GENOMIC DNA]</scope>
    <source>
        <strain evidence="12">ATCC 50818</strain>
    </source>
</reference>
<dbReference type="GO" id="GO:0005634">
    <property type="term" value="C:nucleus"/>
    <property type="evidence" value="ECO:0007669"/>
    <property type="project" value="UniProtKB-SubCell"/>
</dbReference>
<feature type="domain" description="Helicase ATP-binding" evidence="10">
    <location>
        <begin position="1294"/>
        <end position="1467"/>
    </location>
</feature>
<dbReference type="FunFam" id="3.40.50.10810:FF:000009">
    <property type="entry name" value="B-TFIID TATA-box-binding protein-associated factor 1"/>
    <property type="match status" value="1"/>
</dbReference>
<evidence type="ECO:0000256" key="4">
    <source>
        <dbReference type="ARBA" id="ARBA00022801"/>
    </source>
</evidence>
<organism evidence="13">
    <name type="scientific">Salpingoeca rosetta (strain ATCC 50818 / BSB-021)</name>
    <dbReference type="NCBI Taxonomy" id="946362"/>
    <lineage>
        <taxon>Eukaryota</taxon>
        <taxon>Choanoflagellata</taxon>
        <taxon>Craspedida</taxon>
        <taxon>Salpingoecidae</taxon>
        <taxon>Salpingoeca</taxon>
    </lineage>
</organism>
<dbReference type="EMBL" id="GL832975">
    <property type="protein sequence ID" value="EGD76870.1"/>
    <property type="molecule type" value="Genomic_DNA"/>
</dbReference>
<dbReference type="InterPro" id="IPR022707">
    <property type="entry name" value="Mot1_central_dom"/>
</dbReference>